<keyword evidence="4 10" id="KW-0732">Signal</keyword>
<dbReference type="PANTHER" id="PTHR31044:SF28">
    <property type="entry name" value="CARBOHYDRATE-BINDING X8 DOMAIN SUPERFAMILY PROTEIN"/>
    <property type="match status" value="1"/>
</dbReference>
<feature type="compositionally biased region" description="Pro residues" evidence="9">
    <location>
        <begin position="207"/>
        <end position="217"/>
    </location>
</feature>
<dbReference type="PRINTS" id="PR01217">
    <property type="entry name" value="PRICHEXTENSN"/>
</dbReference>
<sequence>METNTSLQLKTLMLALYLCFAALSFSHCDARRSMHLLIGGRGSIIKPTKKIQVSRHLDMDPQLDALNTQPYVSSPFSMAPYDSLPPIPLPETAPPFCVYPPSTPQLPPPTGGGNTPSLPPPSSSSTPPLPFLSPPPSSTGPGTVPNPPEIVPSPPESIPSPIPIPNPNLNPPPQIVPSPPTSTVPSPPSFVPSPTGPALSPPYYYEPSPPTFVPSPTGPALSPPNYYEPSPPTFIPSPTGPALSPPYYYEPSPPINVVPIPPYSIPPGPSIFVPSPPVFQPPVVYPPPAVPPPPKRGPSSALWCVAKPTVPDPIIQEAMNYACGSGADCDSIQPSGSCFQPNTLLAHASYAFNSYWQRSKVAGGRCEFGGTAMLVTVDPSYDGCHFVYY</sequence>
<proteinExistence type="predicted"/>
<keyword evidence="6" id="KW-1015">Disulfide bond</keyword>
<dbReference type="OMA" id="YEPSPPN"/>
<organism evidence="12 13">
    <name type="scientific">Actinidia chinensis var. chinensis</name>
    <name type="common">Chinese soft-hair kiwi</name>
    <dbReference type="NCBI Taxonomy" id="1590841"/>
    <lineage>
        <taxon>Eukaryota</taxon>
        <taxon>Viridiplantae</taxon>
        <taxon>Streptophyta</taxon>
        <taxon>Embryophyta</taxon>
        <taxon>Tracheophyta</taxon>
        <taxon>Spermatophyta</taxon>
        <taxon>Magnoliopsida</taxon>
        <taxon>eudicotyledons</taxon>
        <taxon>Gunneridae</taxon>
        <taxon>Pentapetalae</taxon>
        <taxon>asterids</taxon>
        <taxon>Ericales</taxon>
        <taxon>Actinidiaceae</taxon>
        <taxon>Actinidia</taxon>
    </lineage>
</organism>
<feature type="signal peptide" evidence="10">
    <location>
        <begin position="1"/>
        <end position="30"/>
    </location>
</feature>
<feature type="chain" id="PRO_5015334206" evidence="10">
    <location>
        <begin position="31"/>
        <end position="389"/>
    </location>
</feature>
<gene>
    <name evidence="12" type="ORF">CEY00_Acc03127</name>
</gene>
<keyword evidence="13" id="KW-1185">Reference proteome</keyword>
<dbReference type="InterPro" id="IPR044788">
    <property type="entry name" value="X8_dom_prot"/>
</dbReference>
<dbReference type="OrthoDB" id="417697at2759"/>
<dbReference type="GO" id="GO:0098552">
    <property type="term" value="C:side of membrane"/>
    <property type="evidence" value="ECO:0007669"/>
    <property type="project" value="UniProtKB-KW"/>
</dbReference>
<comment type="caution">
    <text evidence="12">The sequence shown here is derived from an EMBL/GenBank/DDBJ whole genome shotgun (WGS) entry which is preliminary data.</text>
</comment>
<dbReference type="InParanoid" id="A0A2R6RS23"/>
<feature type="compositionally biased region" description="Pro residues" evidence="9">
    <location>
        <begin position="96"/>
        <end position="110"/>
    </location>
</feature>
<comment type="subcellular location">
    <subcellularLocation>
        <location evidence="1">Cell membrane</location>
        <topology evidence="1">Lipid-anchor</topology>
        <topology evidence="1">GPI-anchor</topology>
    </subcellularLocation>
</comment>
<evidence type="ECO:0000256" key="7">
    <source>
        <dbReference type="ARBA" id="ARBA00023180"/>
    </source>
</evidence>
<evidence type="ECO:0000259" key="11">
    <source>
        <dbReference type="SMART" id="SM00768"/>
    </source>
</evidence>
<dbReference type="Pfam" id="PF07983">
    <property type="entry name" value="X8"/>
    <property type="match status" value="1"/>
</dbReference>
<protein>
    <submittedName>
        <fullName evidence="12">PLASMODESMATA CALLOSE-BINDING PROTEIN 2 like</fullName>
    </submittedName>
</protein>
<name>A0A2R6RS23_ACTCC</name>
<feature type="compositionally biased region" description="Low complexity" evidence="9">
    <location>
        <begin position="196"/>
        <end position="206"/>
    </location>
</feature>
<evidence type="ECO:0000256" key="1">
    <source>
        <dbReference type="ARBA" id="ARBA00004609"/>
    </source>
</evidence>
<dbReference type="InterPro" id="IPR012946">
    <property type="entry name" value="X8"/>
</dbReference>
<dbReference type="GO" id="GO:0009506">
    <property type="term" value="C:plasmodesma"/>
    <property type="evidence" value="ECO:0007669"/>
    <property type="project" value="UniProtKB-ARBA"/>
</dbReference>
<dbReference type="Gramene" id="PSS32830">
    <property type="protein sequence ID" value="PSS32830"/>
    <property type="gene ID" value="CEY00_Acc03127"/>
</dbReference>
<keyword evidence="2" id="KW-1003">Cell membrane</keyword>
<accession>A0A2R6RS23</accession>
<evidence type="ECO:0000256" key="3">
    <source>
        <dbReference type="ARBA" id="ARBA00022622"/>
    </source>
</evidence>
<evidence type="ECO:0000256" key="6">
    <source>
        <dbReference type="ARBA" id="ARBA00023157"/>
    </source>
</evidence>
<feature type="region of interest" description="Disordered" evidence="9">
    <location>
        <begin position="96"/>
        <end position="217"/>
    </location>
</feature>
<dbReference type="GO" id="GO:0005886">
    <property type="term" value="C:plasma membrane"/>
    <property type="evidence" value="ECO:0007669"/>
    <property type="project" value="UniProtKB-SubCell"/>
</dbReference>
<reference evidence="12 13" key="1">
    <citation type="submission" date="2017-07" db="EMBL/GenBank/DDBJ databases">
        <title>An improved, manually edited Actinidia chinensis var. chinensis (kiwifruit) genome highlights the challenges associated with draft genomes and gene prediction in plants.</title>
        <authorList>
            <person name="Pilkington S."/>
            <person name="Crowhurst R."/>
            <person name="Hilario E."/>
            <person name="Nardozza S."/>
            <person name="Fraser L."/>
            <person name="Peng Y."/>
            <person name="Gunaseelan K."/>
            <person name="Simpson R."/>
            <person name="Tahir J."/>
            <person name="Deroles S."/>
            <person name="Templeton K."/>
            <person name="Luo Z."/>
            <person name="Davy M."/>
            <person name="Cheng C."/>
            <person name="Mcneilage M."/>
            <person name="Scaglione D."/>
            <person name="Liu Y."/>
            <person name="Zhang Q."/>
            <person name="Datson P."/>
            <person name="De Silva N."/>
            <person name="Gardiner S."/>
            <person name="Bassett H."/>
            <person name="Chagne D."/>
            <person name="Mccallum J."/>
            <person name="Dzierzon H."/>
            <person name="Deng C."/>
            <person name="Wang Y.-Y."/>
            <person name="Barron N."/>
            <person name="Manako K."/>
            <person name="Bowen J."/>
            <person name="Foster T."/>
            <person name="Erridge Z."/>
            <person name="Tiffin H."/>
            <person name="Waite C."/>
            <person name="Davies K."/>
            <person name="Grierson E."/>
            <person name="Laing W."/>
            <person name="Kirk R."/>
            <person name="Chen X."/>
            <person name="Wood M."/>
            <person name="Montefiori M."/>
            <person name="Brummell D."/>
            <person name="Schwinn K."/>
            <person name="Catanach A."/>
            <person name="Fullerton C."/>
            <person name="Li D."/>
            <person name="Meiyalaghan S."/>
            <person name="Nieuwenhuizen N."/>
            <person name="Read N."/>
            <person name="Prakash R."/>
            <person name="Hunter D."/>
            <person name="Zhang H."/>
            <person name="Mckenzie M."/>
            <person name="Knabel M."/>
            <person name="Harris A."/>
            <person name="Allan A."/>
            <person name="Chen A."/>
            <person name="Janssen B."/>
            <person name="Plunkett B."/>
            <person name="Dwamena C."/>
            <person name="Voogd C."/>
            <person name="Leif D."/>
            <person name="Lafferty D."/>
            <person name="Souleyre E."/>
            <person name="Varkonyi-Gasic E."/>
            <person name="Gambi F."/>
            <person name="Hanley J."/>
            <person name="Yao J.-L."/>
            <person name="Cheung J."/>
            <person name="David K."/>
            <person name="Warren B."/>
            <person name="Marsh K."/>
            <person name="Snowden K."/>
            <person name="Lin-Wang K."/>
            <person name="Brian L."/>
            <person name="Martinez-Sanchez M."/>
            <person name="Wang M."/>
            <person name="Ileperuma N."/>
            <person name="Macnee N."/>
            <person name="Campin R."/>
            <person name="Mcatee P."/>
            <person name="Drummond R."/>
            <person name="Espley R."/>
            <person name="Ireland H."/>
            <person name="Wu R."/>
            <person name="Atkinson R."/>
            <person name="Karunairetnam S."/>
            <person name="Bulley S."/>
            <person name="Chunkath S."/>
            <person name="Hanley Z."/>
            <person name="Storey R."/>
            <person name="Thrimawithana A."/>
            <person name="Thomson S."/>
            <person name="David C."/>
            <person name="Testolin R."/>
        </authorList>
    </citation>
    <scope>NUCLEOTIDE SEQUENCE [LARGE SCALE GENOMIC DNA]</scope>
    <source>
        <strain evidence="13">cv. Red5</strain>
        <tissue evidence="12">Young leaf</tissue>
    </source>
</reference>
<evidence type="ECO:0000256" key="5">
    <source>
        <dbReference type="ARBA" id="ARBA00023136"/>
    </source>
</evidence>
<dbReference type="EMBL" id="NKQK01000003">
    <property type="protein sequence ID" value="PSS32830.1"/>
    <property type="molecule type" value="Genomic_DNA"/>
</dbReference>
<evidence type="ECO:0000256" key="4">
    <source>
        <dbReference type="ARBA" id="ARBA00022729"/>
    </source>
</evidence>
<feature type="domain" description="X8" evidence="11">
    <location>
        <begin position="302"/>
        <end position="386"/>
    </location>
</feature>
<evidence type="ECO:0000256" key="9">
    <source>
        <dbReference type="SAM" id="MobiDB-lite"/>
    </source>
</evidence>
<dbReference type="AlphaFoldDB" id="A0A2R6RS23"/>
<keyword evidence="5" id="KW-0472">Membrane</keyword>
<keyword evidence="3" id="KW-0336">GPI-anchor</keyword>
<dbReference type="FunCoup" id="A0A2R6RS23">
    <property type="interactions" value="131"/>
</dbReference>
<evidence type="ECO:0000313" key="12">
    <source>
        <dbReference type="EMBL" id="PSS32830.1"/>
    </source>
</evidence>
<dbReference type="Gene3D" id="1.20.58.1040">
    <property type="match status" value="1"/>
</dbReference>
<dbReference type="STRING" id="1590841.A0A2R6RS23"/>
<evidence type="ECO:0000256" key="2">
    <source>
        <dbReference type="ARBA" id="ARBA00022475"/>
    </source>
</evidence>
<keyword evidence="8" id="KW-0449">Lipoprotein</keyword>
<dbReference type="Proteomes" id="UP000241394">
    <property type="component" value="Chromosome LG3"/>
</dbReference>
<evidence type="ECO:0000256" key="8">
    <source>
        <dbReference type="ARBA" id="ARBA00023288"/>
    </source>
</evidence>
<reference evidence="13" key="2">
    <citation type="journal article" date="2018" name="BMC Genomics">
        <title>A manually annotated Actinidia chinensis var. chinensis (kiwifruit) genome highlights the challenges associated with draft genomes and gene prediction in plants.</title>
        <authorList>
            <person name="Pilkington S.M."/>
            <person name="Crowhurst R."/>
            <person name="Hilario E."/>
            <person name="Nardozza S."/>
            <person name="Fraser L."/>
            <person name="Peng Y."/>
            <person name="Gunaseelan K."/>
            <person name="Simpson R."/>
            <person name="Tahir J."/>
            <person name="Deroles S.C."/>
            <person name="Templeton K."/>
            <person name="Luo Z."/>
            <person name="Davy M."/>
            <person name="Cheng C."/>
            <person name="McNeilage M."/>
            <person name="Scaglione D."/>
            <person name="Liu Y."/>
            <person name="Zhang Q."/>
            <person name="Datson P."/>
            <person name="De Silva N."/>
            <person name="Gardiner S.E."/>
            <person name="Bassett H."/>
            <person name="Chagne D."/>
            <person name="McCallum J."/>
            <person name="Dzierzon H."/>
            <person name="Deng C."/>
            <person name="Wang Y.Y."/>
            <person name="Barron L."/>
            <person name="Manako K."/>
            <person name="Bowen J."/>
            <person name="Foster T.M."/>
            <person name="Erridge Z.A."/>
            <person name="Tiffin H."/>
            <person name="Waite C.N."/>
            <person name="Davies K.M."/>
            <person name="Grierson E.P."/>
            <person name="Laing W.A."/>
            <person name="Kirk R."/>
            <person name="Chen X."/>
            <person name="Wood M."/>
            <person name="Montefiori M."/>
            <person name="Brummell D.A."/>
            <person name="Schwinn K.E."/>
            <person name="Catanach A."/>
            <person name="Fullerton C."/>
            <person name="Li D."/>
            <person name="Meiyalaghan S."/>
            <person name="Nieuwenhuizen N."/>
            <person name="Read N."/>
            <person name="Prakash R."/>
            <person name="Hunter D."/>
            <person name="Zhang H."/>
            <person name="McKenzie M."/>
            <person name="Knabel M."/>
            <person name="Harris A."/>
            <person name="Allan A.C."/>
            <person name="Gleave A."/>
            <person name="Chen A."/>
            <person name="Janssen B.J."/>
            <person name="Plunkett B."/>
            <person name="Ampomah-Dwamena C."/>
            <person name="Voogd C."/>
            <person name="Leif D."/>
            <person name="Lafferty D."/>
            <person name="Souleyre E.J.F."/>
            <person name="Varkonyi-Gasic E."/>
            <person name="Gambi F."/>
            <person name="Hanley J."/>
            <person name="Yao J.L."/>
            <person name="Cheung J."/>
            <person name="David K.M."/>
            <person name="Warren B."/>
            <person name="Marsh K."/>
            <person name="Snowden K.C."/>
            <person name="Lin-Wang K."/>
            <person name="Brian L."/>
            <person name="Martinez-Sanchez M."/>
            <person name="Wang M."/>
            <person name="Ileperuma N."/>
            <person name="Macnee N."/>
            <person name="Campin R."/>
            <person name="McAtee P."/>
            <person name="Drummond R.S.M."/>
            <person name="Espley R.V."/>
            <person name="Ireland H.S."/>
            <person name="Wu R."/>
            <person name="Atkinson R.G."/>
            <person name="Karunairetnam S."/>
            <person name="Bulley S."/>
            <person name="Chunkath S."/>
            <person name="Hanley Z."/>
            <person name="Storey R."/>
            <person name="Thrimawithana A.H."/>
            <person name="Thomson S."/>
            <person name="David C."/>
            <person name="Testolin R."/>
            <person name="Huang H."/>
            <person name="Hellens R.P."/>
            <person name="Schaffer R.J."/>
        </authorList>
    </citation>
    <scope>NUCLEOTIDE SEQUENCE [LARGE SCALE GENOMIC DNA]</scope>
    <source>
        <strain evidence="13">cv. Red5</strain>
    </source>
</reference>
<keyword evidence="7" id="KW-0325">Glycoprotein</keyword>
<feature type="compositionally biased region" description="Pro residues" evidence="9">
    <location>
        <begin position="117"/>
        <end position="195"/>
    </location>
</feature>
<dbReference type="FunFam" id="1.20.58.1040:FF:000001">
    <property type="entry name" value="Glucan endo-1,3-beta-glucosidase 4"/>
    <property type="match status" value="1"/>
</dbReference>
<evidence type="ECO:0000256" key="10">
    <source>
        <dbReference type="SAM" id="SignalP"/>
    </source>
</evidence>
<dbReference type="SMART" id="SM00768">
    <property type="entry name" value="X8"/>
    <property type="match status" value="1"/>
</dbReference>
<evidence type="ECO:0000313" key="13">
    <source>
        <dbReference type="Proteomes" id="UP000241394"/>
    </source>
</evidence>
<dbReference type="PANTHER" id="PTHR31044">
    <property type="entry name" value="BETA-1,3 GLUCANASE"/>
    <property type="match status" value="1"/>
</dbReference>